<proteinExistence type="predicted"/>
<accession>A0A843YPM9</accession>
<reference evidence="5 6" key="1">
    <citation type="submission" date="2019-10" db="EMBL/GenBank/DDBJ databases">
        <title>Glaciimonas soli sp. nov., a psychrophilic bacterium isolated from the forest soil of a high elevation mountain in Taiwan.</title>
        <authorList>
            <person name="Wang L.-T."/>
            <person name="Shieh W.Y."/>
        </authorList>
    </citation>
    <scope>NUCLEOTIDE SEQUENCE [LARGE SCALE GENOMIC DNA]</scope>
    <source>
        <strain evidence="5 6">GS1</strain>
    </source>
</reference>
<dbReference type="InterPro" id="IPR041698">
    <property type="entry name" value="Methyltransf_25"/>
</dbReference>
<evidence type="ECO:0000259" key="4">
    <source>
        <dbReference type="SMART" id="SM00650"/>
    </source>
</evidence>
<dbReference type="GO" id="GO:0000179">
    <property type="term" value="F:rRNA (adenine-N6,N6-)-dimethyltransferase activity"/>
    <property type="evidence" value="ECO:0007669"/>
    <property type="project" value="InterPro"/>
</dbReference>
<sequence>MQRIAGYVKNSVPWLFAQEFFNKPRALGAVWPSSDRLAWRMAAHVPENGHGLVIELGGGTGAVTKALLERGIAVERLLVIERSPLFVQHLRQRFPHVTIVLGDAAQLADLLPANTHIDAIVSSLPLRSLPTHEAKAILAQWQRALAARGILIQFTYDLRAMHNRVLVDFVERASDIVWANFPPARVAAFEFSKNR</sequence>
<evidence type="ECO:0000256" key="1">
    <source>
        <dbReference type="ARBA" id="ARBA00022603"/>
    </source>
</evidence>
<dbReference type="Pfam" id="PF13649">
    <property type="entry name" value="Methyltransf_25"/>
    <property type="match status" value="1"/>
</dbReference>
<dbReference type="InterPro" id="IPR020598">
    <property type="entry name" value="rRNA_Ade_methylase_Trfase_N"/>
</dbReference>
<dbReference type="Proteomes" id="UP000451565">
    <property type="component" value="Unassembled WGS sequence"/>
</dbReference>
<organism evidence="5 6">
    <name type="scientific">Glaciimonas soli</name>
    <dbReference type="NCBI Taxonomy" id="2590999"/>
    <lineage>
        <taxon>Bacteria</taxon>
        <taxon>Pseudomonadati</taxon>
        <taxon>Pseudomonadota</taxon>
        <taxon>Betaproteobacteria</taxon>
        <taxon>Burkholderiales</taxon>
        <taxon>Oxalobacteraceae</taxon>
        <taxon>Glaciimonas</taxon>
    </lineage>
</organism>
<dbReference type="SMART" id="SM00650">
    <property type="entry name" value="rADc"/>
    <property type="match status" value="1"/>
</dbReference>
<name>A0A843YPM9_9BURK</name>
<evidence type="ECO:0000256" key="3">
    <source>
        <dbReference type="ARBA" id="ARBA00022691"/>
    </source>
</evidence>
<evidence type="ECO:0000256" key="2">
    <source>
        <dbReference type="ARBA" id="ARBA00022679"/>
    </source>
</evidence>
<keyword evidence="2 5" id="KW-0808">Transferase</keyword>
<dbReference type="EMBL" id="WINI01000001">
    <property type="protein sequence ID" value="MQQ99502.1"/>
    <property type="molecule type" value="Genomic_DNA"/>
</dbReference>
<comment type="caution">
    <text evidence="5">The sequence shown here is derived from an EMBL/GenBank/DDBJ whole genome shotgun (WGS) entry which is preliminary data.</text>
</comment>
<feature type="domain" description="Ribosomal RNA adenine methylase transferase N-terminal" evidence="4">
    <location>
        <begin position="37"/>
        <end position="173"/>
    </location>
</feature>
<keyword evidence="3" id="KW-0949">S-adenosyl-L-methionine</keyword>
<dbReference type="AlphaFoldDB" id="A0A843YPM9"/>
<dbReference type="InterPro" id="IPR029063">
    <property type="entry name" value="SAM-dependent_MTases_sf"/>
</dbReference>
<keyword evidence="1 5" id="KW-0489">Methyltransferase</keyword>
<dbReference type="CDD" id="cd02440">
    <property type="entry name" value="AdoMet_MTases"/>
    <property type="match status" value="1"/>
</dbReference>
<dbReference type="Gene3D" id="3.40.50.150">
    <property type="entry name" value="Vaccinia Virus protein VP39"/>
    <property type="match status" value="1"/>
</dbReference>
<gene>
    <name evidence="5" type="ORF">GEV47_02225</name>
</gene>
<protein>
    <submittedName>
        <fullName evidence="5">Methyltransferase domain-containing protein</fullName>
    </submittedName>
</protein>
<evidence type="ECO:0000313" key="5">
    <source>
        <dbReference type="EMBL" id="MQQ99502.1"/>
    </source>
</evidence>
<keyword evidence="6" id="KW-1185">Reference proteome</keyword>
<evidence type="ECO:0000313" key="6">
    <source>
        <dbReference type="Proteomes" id="UP000451565"/>
    </source>
</evidence>
<dbReference type="SUPFAM" id="SSF53335">
    <property type="entry name" value="S-adenosyl-L-methionine-dependent methyltransferases"/>
    <property type="match status" value="1"/>
</dbReference>
<dbReference type="OrthoDB" id="9805585at2"/>